<name>A0A9D4JM22_DREPO</name>
<dbReference type="Proteomes" id="UP000828390">
    <property type="component" value="Unassembled WGS sequence"/>
</dbReference>
<gene>
    <name evidence="1" type="ORF">DPMN_140807</name>
</gene>
<dbReference type="EMBL" id="JAIWYP010000006">
    <property type="protein sequence ID" value="KAH3812377.1"/>
    <property type="molecule type" value="Genomic_DNA"/>
</dbReference>
<comment type="caution">
    <text evidence="1">The sequence shown here is derived from an EMBL/GenBank/DDBJ whole genome shotgun (WGS) entry which is preliminary data.</text>
</comment>
<protein>
    <submittedName>
        <fullName evidence="1">Uncharacterized protein</fullName>
    </submittedName>
</protein>
<evidence type="ECO:0000313" key="1">
    <source>
        <dbReference type="EMBL" id="KAH3812377.1"/>
    </source>
</evidence>
<reference evidence="1" key="1">
    <citation type="journal article" date="2019" name="bioRxiv">
        <title>The Genome of the Zebra Mussel, Dreissena polymorpha: A Resource for Invasive Species Research.</title>
        <authorList>
            <person name="McCartney M.A."/>
            <person name="Auch B."/>
            <person name="Kono T."/>
            <person name="Mallez S."/>
            <person name="Zhang Y."/>
            <person name="Obille A."/>
            <person name="Becker A."/>
            <person name="Abrahante J.E."/>
            <person name="Garbe J."/>
            <person name="Badalamenti J.P."/>
            <person name="Herman A."/>
            <person name="Mangelson H."/>
            <person name="Liachko I."/>
            <person name="Sullivan S."/>
            <person name="Sone E.D."/>
            <person name="Koren S."/>
            <person name="Silverstein K.A.T."/>
            <person name="Beckman K.B."/>
            <person name="Gohl D.M."/>
        </authorList>
    </citation>
    <scope>NUCLEOTIDE SEQUENCE</scope>
    <source>
        <strain evidence="1">Duluth1</strain>
        <tissue evidence="1">Whole animal</tissue>
    </source>
</reference>
<sequence>MTYLKHIFPLLELLNVLLKFLDLLFEPALLPLGYREQMTLCLHLFLTGAHKTLSGDDYDMHHKTFSGETIMTCITRP</sequence>
<organism evidence="1 2">
    <name type="scientific">Dreissena polymorpha</name>
    <name type="common">Zebra mussel</name>
    <name type="synonym">Mytilus polymorpha</name>
    <dbReference type="NCBI Taxonomy" id="45954"/>
    <lineage>
        <taxon>Eukaryota</taxon>
        <taxon>Metazoa</taxon>
        <taxon>Spiralia</taxon>
        <taxon>Lophotrochozoa</taxon>
        <taxon>Mollusca</taxon>
        <taxon>Bivalvia</taxon>
        <taxon>Autobranchia</taxon>
        <taxon>Heteroconchia</taxon>
        <taxon>Euheterodonta</taxon>
        <taxon>Imparidentia</taxon>
        <taxon>Neoheterodontei</taxon>
        <taxon>Myida</taxon>
        <taxon>Dreissenoidea</taxon>
        <taxon>Dreissenidae</taxon>
        <taxon>Dreissena</taxon>
    </lineage>
</organism>
<keyword evidence="2" id="KW-1185">Reference proteome</keyword>
<evidence type="ECO:0000313" key="2">
    <source>
        <dbReference type="Proteomes" id="UP000828390"/>
    </source>
</evidence>
<proteinExistence type="predicted"/>
<accession>A0A9D4JM22</accession>
<dbReference type="AlphaFoldDB" id="A0A9D4JM22"/>
<reference evidence="1" key="2">
    <citation type="submission" date="2020-11" db="EMBL/GenBank/DDBJ databases">
        <authorList>
            <person name="McCartney M.A."/>
            <person name="Auch B."/>
            <person name="Kono T."/>
            <person name="Mallez S."/>
            <person name="Becker A."/>
            <person name="Gohl D.M."/>
            <person name="Silverstein K.A.T."/>
            <person name="Koren S."/>
            <person name="Bechman K.B."/>
            <person name="Herman A."/>
            <person name="Abrahante J.E."/>
            <person name="Garbe J."/>
        </authorList>
    </citation>
    <scope>NUCLEOTIDE SEQUENCE</scope>
    <source>
        <strain evidence="1">Duluth1</strain>
        <tissue evidence="1">Whole animal</tissue>
    </source>
</reference>